<evidence type="ECO:0000256" key="4">
    <source>
        <dbReference type="PROSITE-ProRule" id="PRU00169"/>
    </source>
</evidence>
<dbReference type="OrthoDB" id="9796100at2"/>
<dbReference type="SMART" id="SM00448">
    <property type="entry name" value="REC"/>
    <property type="match status" value="1"/>
</dbReference>
<dbReference type="SMART" id="SM00387">
    <property type="entry name" value="HATPase_c"/>
    <property type="match status" value="1"/>
</dbReference>
<dbReference type="CDD" id="cd00082">
    <property type="entry name" value="HisKA"/>
    <property type="match status" value="1"/>
</dbReference>
<dbReference type="PANTHER" id="PTHR43065">
    <property type="entry name" value="SENSOR HISTIDINE KINASE"/>
    <property type="match status" value="1"/>
</dbReference>
<keyword evidence="9" id="KW-1185">Reference proteome</keyword>
<dbReference type="InterPro" id="IPR005467">
    <property type="entry name" value="His_kinase_dom"/>
</dbReference>
<dbReference type="Pfam" id="PF00072">
    <property type="entry name" value="Response_reg"/>
    <property type="match status" value="1"/>
</dbReference>
<feature type="region of interest" description="Disordered" evidence="5">
    <location>
        <begin position="552"/>
        <end position="576"/>
    </location>
</feature>
<keyword evidence="3 4" id="KW-0597">Phosphoprotein</keyword>
<evidence type="ECO:0000259" key="7">
    <source>
        <dbReference type="PROSITE" id="PS50110"/>
    </source>
</evidence>
<dbReference type="SMART" id="SM00388">
    <property type="entry name" value="HisKA"/>
    <property type="match status" value="1"/>
</dbReference>
<dbReference type="SUPFAM" id="SSF55874">
    <property type="entry name" value="ATPase domain of HSP90 chaperone/DNA topoisomerase II/histidine kinase"/>
    <property type="match status" value="1"/>
</dbReference>
<comment type="catalytic activity">
    <reaction evidence="1">
        <text>ATP + protein L-histidine = ADP + protein N-phospho-L-histidine.</text>
        <dbReference type="EC" id="2.7.13.3"/>
    </reaction>
</comment>
<dbReference type="Gene3D" id="3.30.565.10">
    <property type="entry name" value="Histidine kinase-like ATPase, C-terminal domain"/>
    <property type="match status" value="1"/>
</dbReference>
<evidence type="ECO:0000313" key="8">
    <source>
        <dbReference type="EMBL" id="TDL83752.1"/>
    </source>
</evidence>
<dbReference type="Pfam" id="PF02518">
    <property type="entry name" value="HATPase_c"/>
    <property type="match status" value="1"/>
</dbReference>
<accession>A0A4R6AKC8</accession>
<feature type="domain" description="Response regulatory" evidence="7">
    <location>
        <begin position="579"/>
        <end position="695"/>
    </location>
</feature>
<dbReference type="EMBL" id="SNAA01000002">
    <property type="protein sequence ID" value="TDL83752.1"/>
    <property type="molecule type" value="Genomic_DNA"/>
</dbReference>
<proteinExistence type="predicted"/>
<evidence type="ECO:0000256" key="3">
    <source>
        <dbReference type="ARBA" id="ARBA00022553"/>
    </source>
</evidence>
<dbReference type="PROSITE" id="PS50110">
    <property type="entry name" value="RESPONSE_REGULATORY"/>
    <property type="match status" value="1"/>
</dbReference>
<gene>
    <name evidence="8" type="ORF">E2L08_03350</name>
</gene>
<feature type="modified residue" description="4-aspartylphosphate" evidence="4">
    <location>
        <position position="630"/>
    </location>
</feature>
<evidence type="ECO:0000256" key="5">
    <source>
        <dbReference type="SAM" id="MobiDB-lite"/>
    </source>
</evidence>
<dbReference type="InterPro" id="IPR036890">
    <property type="entry name" value="HATPase_C_sf"/>
</dbReference>
<dbReference type="Gene3D" id="3.40.50.2300">
    <property type="match status" value="1"/>
</dbReference>
<dbReference type="FunFam" id="1.10.287.130:FF:000037">
    <property type="entry name" value="Hybrid sensor histidine kinase/response regulator"/>
    <property type="match status" value="1"/>
</dbReference>
<dbReference type="GO" id="GO:0000155">
    <property type="term" value="F:phosphorelay sensor kinase activity"/>
    <property type="evidence" value="ECO:0007669"/>
    <property type="project" value="InterPro"/>
</dbReference>
<dbReference type="Proteomes" id="UP000295701">
    <property type="component" value="Unassembled WGS sequence"/>
</dbReference>
<protein>
    <recommendedName>
        <fullName evidence="2">histidine kinase</fullName>
        <ecNumber evidence="2">2.7.13.3</ecNumber>
    </recommendedName>
</protein>
<dbReference type="Gene3D" id="1.10.287.130">
    <property type="match status" value="1"/>
</dbReference>
<dbReference type="InterPro" id="IPR036097">
    <property type="entry name" value="HisK_dim/P_sf"/>
</dbReference>
<evidence type="ECO:0000256" key="1">
    <source>
        <dbReference type="ARBA" id="ARBA00000085"/>
    </source>
</evidence>
<dbReference type="InterPro" id="IPR001789">
    <property type="entry name" value="Sig_transdc_resp-reg_receiver"/>
</dbReference>
<dbReference type="Pfam" id="PF00512">
    <property type="entry name" value="HisKA"/>
    <property type="match status" value="1"/>
</dbReference>
<evidence type="ECO:0000256" key="2">
    <source>
        <dbReference type="ARBA" id="ARBA00012438"/>
    </source>
</evidence>
<dbReference type="PROSITE" id="PS50109">
    <property type="entry name" value="HIS_KIN"/>
    <property type="match status" value="1"/>
</dbReference>
<dbReference type="EC" id="2.7.13.3" evidence="2"/>
<dbReference type="InterPro" id="IPR003661">
    <property type="entry name" value="HisK_dim/P_dom"/>
</dbReference>
<reference evidence="8 9" key="1">
    <citation type="submission" date="2019-03" db="EMBL/GenBank/DDBJ databases">
        <title>Primorskyibacter sp. SS33 isolated from sediments.</title>
        <authorList>
            <person name="Xunke S."/>
        </authorList>
    </citation>
    <scope>NUCLEOTIDE SEQUENCE [LARGE SCALE GENOMIC DNA]</scope>
    <source>
        <strain evidence="8 9">SS33</strain>
    </source>
</reference>
<evidence type="ECO:0000259" key="6">
    <source>
        <dbReference type="PROSITE" id="PS50109"/>
    </source>
</evidence>
<dbReference type="SUPFAM" id="SSF52172">
    <property type="entry name" value="CheY-like"/>
    <property type="match status" value="1"/>
</dbReference>
<dbReference type="InterPro" id="IPR003594">
    <property type="entry name" value="HATPase_dom"/>
</dbReference>
<name>A0A4R6AKC8_9RHOB</name>
<dbReference type="PRINTS" id="PR00344">
    <property type="entry name" value="BCTRLSENSOR"/>
</dbReference>
<dbReference type="InterPro" id="IPR004358">
    <property type="entry name" value="Sig_transdc_His_kin-like_C"/>
</dbReference>
<evidence type="ECO:0000313" key="9">
    <source>
        <dbReference type="Proteomes" id="UP000295701"/>
    </source>
</evidence>
<comment type="caution">
    <text evidence="8">The sequence shown here is derived from an EMBL/GenBank/DDBJ whole genome shotgun (WGS) entry which is preliminary data.</text>
</comment>
<sequence>MRKRSDIAQARALSVATGGSVFVTDGAGNPFWKRSKTASPEAALSPHSADPVGDVARLARLAAVEGLAEDRFTLPTGLLRLRVRRMAGGSLLWEVERLEDRRLMAEPRNVLRFHIDDCDRVTWVGHNLRAALEAAGQPDLRGALLEDIFAVDLRDGAPDLHDNATVEMLLPGRPQLVSVAVTDLPAPGRREVVATPIEAPHVLPDIEHIPVAMLELGRDGRILASNVQARRLFNLQDGEDPRLGEVFDGLGRPVSDWIGAAFAGTALDKPEIGRAARAKPDLFVKTTLSKVAGRTDRLIAVCQDATDMKTLEAQFVQSQKMQAIGQLAGGIAHDFNNLLTAISGHCDLLLMRHDAGDPDFADLVQINQNAGRAAGLVRQLLAFSRKQSLDPEVLELPSVLSDLTHLLNRLVGERVTLSVEHSNMTRAIRADPRQLEQVIVNLVVNARDAMPDGGKISIRTEALDLDAPLTRERATILAGSYCVISVSDEGTGIAQDVREKIFEPFFTTKRAGEGTGLGLSTVYGIVKQTGGYVFVDSTIGRGTTFTIYLPAADRPDPVQTTPKENETPPTPPITPGGDVVLLVEDEDPVRAFISRALRMRGHQVIEAADAEQALAILQDPELRVDVFLSDIIMPGRDGPSWVGEALSARPDTRVIFISGYAEETLDEQRRAFPASKFLPKPFSLAELEDAVAVPAN</sequence>
<dbReference type="PANTHER" id="PTHR43065:SF42">
    <property type="entry name" value="TWO-COMPONENT SENSOR PPRA"/>
    <property type="match status" value="1"/>
</dbReference>
<dbReference type="Gene3D" id="3.30.450.20">
    <property type="entry name" value="PAS domain"/>
    <property type="match status" value="1"/>
</dbReference>
<dbReference type="SUPFAM" id="SSF47384">
    <property type="entry name" value="Homodimeric domain of signal transducing histidine kinase"/>
    <property type="match status" value="1"/>
</dbReference>
<dbReference type="AlphaFoldDB" id="A0A4R6AKC8"/>
<organism evidence="8 9">
    <name type="scientific">Palleronia sediminis</name>
    <dbReference type="NCBI Taxonomy" id="2547833"/>
    <lineage>
        <taxon>Bacteria</taxon>
        <taxon>Pseudomonadati</taxon>
        <taxon>Pseudomonadota</taxon>
        <taxon>Alphaproteobacteria</taxon>
        <taxon>Rhodobacterales</taxon>
        <taxon>Roseobacteraceae</taxon>
        <taxon>Palleronia</taxon>
    </lineage>
</organism>
<dbReference type="InterPro" id="IPR011006">
    <property type="entry name" value="CheY-like_superfamily"/>
</dbReference>
<feature type="domain" description="Histidine kinase" evidence="6">
    <location>
        <begin position="330"/>
        <end position="553"/>
    </location>
</feature>